<name>A0A0C3EJU2_9AGAM</name>
<evidence type="ECO:0000313" key="3">
    <source>
        <dbReference type="Proteomes" id="UP000053989"/>
    </source>
</evidence>
<feature type="region of interest" description="Disordered" evidence="1">
    <location>
        <begin position="27"/>
        <end position="57"/>
    </location>
</feature>
<dbReference type="AlphaFoldDB" id="A0A0C3EJU2"/>
<gene>
    <name evidence="2" type="ORF">SCLCIDRAFT_1209581</name>
</gene>
<protein>
    <submittedName>
        <fullName evidence="2">Uncharacterized protein</fullName>
    </submittedName>
</protein>
<keyword evidence="3" id="KW-1185">Reference proteome</keyword>
<accession>A0A0C3EJU2</accession>
<dbReference type="HOGENOM" id="CLU_2997808_0_0_1"/>
<proteinExistence type="predicted"/>
<reference evidence="2 3" key="1">
    <citation type="submission" date="2014-04" db="EMBL/GenBank/DDBJ databases">
        <authorList>
            <consortium name="DOE Joint Genome Institute"/>
            <person name="Kuo A."/>
            <person name="Kohler A."/>
            <person name="Nagy L.G."/>
            <person name="Floudas D."/>
            <person name="Copeland A."/>
            <person name="Barry K.W."/>
            <person name="Cichocki N."/>
            <person name="Veneault-Fourrey C."/>
            <person name="LaButti K."/>
            <person name="Lindquist E.A."/>
            <person name="Lipzen A."/>
            <person name="Lundell T."/>
            <person name="Morin E."/>
            <person name="Murat C."/>
            <person name="Sun H."/>
            <person name="Tunlid A."/>
            <person name="Henrissat B."/>
            <person name="Grigoriev I.V."/>
            <person name="Hibbett D.S."/>
            <person name="Martin F."/>
            <person name="Nordberg H.P."/>
            <person name="Cantor M.N."/>
            <person name="Hua S.X."/>
        </authorList>
    </citation>
    <scope>NUCLEOTIDE SEQUENCE [LARGE SCALE GENOMIC DNA]</scope>
    <source>
        <strain evidence="2 3">Foug A</strain>
    </source>
</reference>
<evidence type="ECO:0000313" key="2">
    <source>
        <dbReference type="EMBL" id="KIM68166.1"/>
    </source>
</evidence>
<sequence length="57" mass="6215">MAAETTTAYKDLSTYLPYSVSNKFTASKPFPSGPVLEHSSDSDLQVGYEPMVSTRNP</sequence>
<dbReference type="Proteomes" id="UP000053989">
    <property type="component" value="Unassembled WGS sequence"/>
</dbReference>
<dbReference type="EMBL" id="KN822010">
    <property type="protein sequence ID" value="KIM68166.1"/>
    <property type="molecule type" value="Genomic_DNA"/>
</dbReference>
<evidence type="ECO:0000256" key="1">
    <source>
        <dbReference type="SAM" id="MobiDB-lite"/>
    </source>
</evidence>
<dbReference type="InParanoid" id="A0A0C3EJU2"/>
<reference evidence="3" key="2">
    <citation type="submission" date="2015-01" db="EMBL/GenBank/DDBJ databases">
        <title>Evolutionary Origins and Diversification of the Mycorrhizal Mutualists.</title>
        <authorList>
            <consortium name="DOE Joint Genome Institute"/>
            <consortium name="Mycorrhizal Genomics Consortium"/>
            <person name="Kohler A."/>
            <person name="Kuo A."/>
            <person name="Nagy L.G."/>
            <person name="Floudas D."/>
            <person name="Copeland A."/>
            <person name="Barry K.W."/>
            <person name="Cichocki N."/>
            <person name="Veneault-Fourrey C."/>
            <person name="LaButti K."/>
            <person name="Lindquist E.A."/>
            <person name="Lipzen A."/>
            <person name="Lundell T."/>
            <person name="Morin E."/>
            <person name="Murat C."/>
            <person name="Riley R."/>
            <person name="Ohm R."/>
            <person name="Sun H."/>
            <person name="Tunlid A."/>
            <person name="Henrissat B."/>
            <person name="Grigoriev I.V."/>
            <person name="Hibbett D.S."/>
            <person name="Martin F."/>
        </authorList>
    </citation>
    <scope>NUCLEOTIDE SEQUENCE [LARGE SCALE GENOMIC DNA]</scope>
    <source>
        <strain evidence="3">Foug A</strain>
    </source>
</reference>
<organism evidence="2 3">
    <name type="scientific">Scleroderma citrinum Foug A</name>
    <dbReference type="NCBI Taxonomy" id="1036808"/>
    <lineage>
        <taxon>Eukaryota</taxon>
        <taxon>Fungi</taxon>
        <taxon>Dikarya</taxon>
        <taxon>Basidiomycota</taxon>
        <taxon>Agaricomycotina</taxon>
        <taxon>Agaricomycetes</taxon>
        <taxon>Agaricomycetidae</taxon>
        <taxon>Boletales</taxon>
        <taxon>Sclerodermatineae</taxon>
        <taxon>Sclerodermataceae</taxon>
        <taxon>Scleroderma</taxon>
    </lineage>
</organism>